<evidence type="ECO:0000313" key="2">
    <source>
        <dbReference type="EMBL" id="CAB4862152.1"/>
    </source>
</evidence>
<dbReference type="Gene3D" id="3.40.50.300">
    <property type="entry name" value="P-loop containing nucleotide triphosphate hydrolases"/>
    <property type="match status" value="1"/>
</dbReference>
<dbReference type="EMBL" id="CAFBLH010000010">
    <property type="protein sequence ID" value="CAB4862152.1"/>
    <property type="molecule type" value="Genomic_DNA"/>
</dbReference>
<keyword evidence="1" id="KW-0808">Transferase</keyword>
<dbReference type="AlphaFoldDB" id="A0A6J7CU13"/>
<dbReference type="Pfam" id="PF13469">
    <property type="entry name" value="Sulfotransfer_3"/>
    <property type="match status" value="1"/>
</dbReference>
<reference evidence="2" key="1">
    <citation type="submission" date="2020-05" db="EMBL/GenBank/DDBJ databases">
        <authorList>
            <person name="Chiriac C."/>
            <person name="Salcher M."/>
            <person name="Ghai R."/>
            <person name="Kavagutti S V."/>
        </authorList>
    </citation>
    <scope>NUCLEOTIDE SEQUENCE</scope>
</reference>
<evidence type="ECO:0000256" key="1">
    <source>
        <dbReference type="ARBA" id="ARBA00022679"/>
    </source>
</evidence>
<dbReference type="GO" id="GO:0008476">
    <property type="term" value="F:protein-tyrosine sulfotransferase activity"/>
    <property type="evidence" value="ECO:0007669"/>
    <property type="project" value="InterPro"/>
</dbReference>
<sequence length="308" mass="35620">MNLTPIFSGGSGRSGTTIIINLLDKHESFKASLPREIRFLTDRLGLLDLNYVRPYPFELSIRHILTRSALMTLRVTKSGKRGLFLSRMQDYWWSTEGKNGKPRGLVQSIAKNELERILEEFNKSPKSELEKASSQLFFDIANSQISKPGIRYFGDSTPANITNSQYIKQLLPTSKFINMTRDGRDVAFSISKQPWGPNNPVECLEFWKKRLLSGVSALEKIDRDSWIEIRIEELVEQKRDETYTRLSNFLDLPESIKMRDFFNSTVNVENMHSGTWQFALPSPHQFNARYSEILKELSDEGINFIKYY</sequence>
<proteinExistence type="predicted"/>
<accession>A0A6J7CU13</accession>
<gene>
    <name evidence="2" type="ORF">UFOPK3342_00487</name>
</gene>
<name>A0A6J7CU13_9ZZZZ</name>
<dbReference type="PANTHER" id="PTHR12788:SF10">
    <property type="entry name" value="PROTEIN-TYROSINE SULFOTRANSFERASE"/>
    <property type="match status" value="1"/>
</dbReference>
<protein>
    <submittedName>
        <fullName evidence="2">Unannotated protein</fullName>
    </submittedName>
</protein>
<dbReference type="GO" id="GO:0005794">
    <property type="term" value="C:Golgi apparatus"/>
    <property type="evidence" value="ECO:0007669"/>
    <property type="project" value="UniProtKB-ARBA"/>
</dbReference>
<dbReference type="PANTHER" id="PTHR12788">
    <property type="entry name" value="PROTEIN-TYROSINE SULFOTRANSFERASE 2"/>
    <property type="match status" value="1"/>
</dbReference>
<dbReference type="InterPro" id="IPR026634">
    <property type="entry name" value="TPST-like"/>
</dbReference>
<dbReference type="SUPFAM" id="SSF52540">
    <property type="entry name" value="P-loop containing nucleoside triphosphate hydrolases"/>
    <property type="match status" value="1"/>
</dbReference>
<dbReference type="InterPro" id="IPR027417">
    <property type="entry name" value="P-loop_NTPase"/>
</dbReference>
<organism evidence="2">
    <name type="scientific">freshwater metagenome</name>
    <dbReference type="NCBI Taxonomy" id="449393"/>
    <lineage>
        <taxon>unclassified sequences</taxon>
        <taxon>metagenomes</taxon>
        <taxon>ecological metagenomes</taxon>
    </lineage>
</organism>